<accession>A0A0G4QGN4</accession>
<dbReference type="AlphaFoldDB" id="A0A0G4QGN4"/>
<organism evidence="1 2">
    <name type="scientific">Proteus penneri</name>
    <dbReference type="NCBI Taxonomy" id="102862"/>
    <lineage>
        <taxon>Bacteria</taxon>
        <taxon>Pseudomonadati</taxon>
        <taxon>Pseudomonadota</taxon>
        <taxon>Gammaproteobacteria</taxon>
        <taxon>Enterobacterales</taxon>
        <taxon>Morganellaceae</taxon>
        <taxon>Proteus</taxon>
    </lineage>
</organism>
<reference evidence="2" key="1">
    <citation type="submission" date="2015-06" db="EMBL/GenBank/DDBJ databases">
        <authorList>
            <person name="Urmite Genomes"/>
        </authorList>
    </citation>
    <scope>NUCLEOTIDE SEQUENCE [LARGE SCALE GENOMIC DNA]</scope>
    <source>
        <strain evidence="2">CSUR P1867</strain>
    </source>
</reference>
<protein>
    <submittedName>
        <fullName evidence="1">Uncharacterized protein</fullName>
    </submittedName>
</protein>
<sequence>MYPYFYCDVSGSLKLANPCKLNRPHRQIYKYRL</sequence>
<evidence type="ECO:0000313" key="1">
    <source>
        <dbReference type="EMBL" id="CRL65122.1"/>
    </source>
</evidence>
<dbReference type="EMBL" id="CVRY01000007">
    <property type="protein sequence ID" value="CRL65122.1"/>
    <property type="molecule type" value="Genomic_DNA"/>
</dbReference>
<evidence type="ECO:0000313" key="2">
    <source>
        <dbReference type="Proteomes" id="UP000183920"/>
    </source>
</evidence>
<gene>
    <name evidence="1" type="ORF">BN1804_03356</name>
</gene>
<accession>A0A379ERA2</accession>
<proteinExistence type="predicted"/>
<dbReference type="Proteomes" id="UP000183920">
    <property type="component" value="Unassembled WGS sequence"/>
</dbReference>
<name>A0A0G4QGN4_9GAMM</name>